<dbReference type="EMBL" id="DRUY01000184">
    <property type="protein sequence ID" value="HHI65996.1"/>
    <property type="molecule type" value="Genomic_DNA"/>
</dbReference>
<evidence type="ECO:0000256" key="1">
    <source>
        <dbReference type="ARBA" id="ARBA00006594"/>
    </source>
</evidence>
<dbReference type="PRINTS" id="PR00508">
    <property type="entry name" value="S21N4MTFRASE"/>
</dbReference>
<reference evidence="6" key="1">
    <citation type="journal article" date="2020" name="mSystems">
        <title>Genome- and Community-Level Interaction Insights into Carbon Utilization and Element Cycling Functions of Hydrothermarchaeota in Hydrothermal Sediment.</title>
        <authorList>
            <person name="Zhou Z."/>
            <person name="Liu Y."/>
            <person name="Xu W."/>
            <person name="Pan J."/>
            <person name="Luo Z.H."/>
            <person name="Li M."/>
        </authorList>
    </citation>
    <scope>NUCLEOTIDE SEQUENCE [LARGE SCALE GENOMIC DNA]</scope>
    <source>
        <strain evidence="6">SpSt-1019</strain>
    </source>
</reference>
<keyword evidence="3 6" id="KW-0808">Transferase</keyword>
<dbReference type="GO" id="GO:0032259">
    <property type="term" value="P:methylation"/>
    <property type="evidence" value="ECO:0007669"/>
    <property type="project" value="UniProtKB-KW"/>
</dbReference>
<dbReference type="GO" id="GO:0008170">
    <property type="term" value="F:N-methyltransferase activity"/>
    <property type="evidence" value="ECO:0007669"/>
    <property type="project" value="InterPro"/>
</dbReference>
<keyword evidence="2 6" id="KW-0489">Methyltransferase</keyword>
<feature type="domain" description="DNA methylase N-4/N-6" evidence="5">
    <location>
        <begin position="57"/>
        <end position="276"/>
    </location>
</feature>
<evidence type="ECO:0000256" key="4">
    <source>
        <dbReference type="RuleBase" id="RU362026"/>
    </source>
</evidence>
<proteinExistence type="inferred from homology"/>
<dbReference type="EC" id="2.1.1.-" evidence="4"/>
<dbReference type="Gene3D" id="3.40.50.150">
    <property type="entry name" value="Vaccinia Virus protein VP39"/>
    <property type="match status" value="1"/>
</dbReference>
<dbReference type="Pfam" id="PF01555">
    <property type="entry name" value="N6_N4_Mtase"/>
    <property type="match status" value="1"/>
</dbReference>
<dbReference type="SUPFAM" id="SSF53335">
    <property type="entry name" value="S-adenosyl-L-methionine-dependent methyltransferases"/>
    <property type="match status" value="1"/>
</dbReference>
<sequence>MLNKSHFNSGHIAMNRLNKYGVLHSSAIKDIETPYTVHGIFIQDAVDFLKKLPDSSIQLIIIDPPYNLNLEKWDRFNNYLDWAKGWLDQIYRILSDSGNCVIFGGFQYQDLRQGDLLEILHYIRHSTPLRLVNLIIWYYKNGISAHRFFANRHEEIVWLSKTKKYYFDLDSVREPFDEAKKEVYKKDKRLNPKSIDKGKNPTNVWEISRLNGNSKERVGHLTQKPVELIRRFVKALSFEGSIVLDPFAGSGTTGRVCIEERRHSLLVDIDSKLYDYLDKHIKRIESNLFLHRYRLMKDEYINTVLKEIVLVNKQHPKNFINRKHCDE</sequence>
<dbReference type="InterPro" id="IPR029063">
    <property type="entry name" value="SAM-dependent_MTases_sf"/>
</dbReference>
<evidence type="ECO:0000259" key="5">
    <source>
        <dbReference type="Pfam" id="PF01555"/>
    </source>
</evidence>
<evidence type="ECO:0000256" key="2">
    <source>
        <dbReference type="ARBA" id="ARBA00022603"/>
    </source>
</evidence>
<comment type="similarity">
    <text evidence="1 4">Belongs to the N(4)/N(6)-methyltransferase family.</text>
</comment>
<evidence type="ECO:0000313" key="6">
    <source>
        <dbReference type="EMBL" id="HHI65996.1"/>
    </source>
</evidence>
<dbReference type="GO" id="GO:0003677">
    <property type="term" value="F:DNA binding"/>
    <property type="evidence" value="ECO:0007669"/>
    <property type="project" value="InterPro"/>
</dbReference>
<dbReference type="InterPro" id="IPR002941">
    <property type="entry name" value="DNA_methylase_N4/N6"/>
</dbReference>
<evidence type="ECO:0000256" key="3">
    <source>
        <dbReference type="ARBA" id="ARBA00022679"/>
    </source>
</evidence>
<dbReference type="AlphaFoldDB" id="A0A7C5KBT3"/>
<name>A0A7C5KBT3_9BACT</name>
<protein>
    <recommendedName>
        <fullName evidence="4">Methyltransferase</fullName>
        <ecNumber evidence="4">2.1.1.-</ecNumber>
    </recommendedName>
</protein>
<organism evidence="6">
    <name type="scientific">Thermodesulfobium narugense</name>
    <dbReference type="NCBI Taxonomy" id="184064"/>
    <lineage>
        <taxon>Bacteria</taxon>
        <taxon>Pseudomonadati</taxon>
        <taxon>Thermodesulfobiota</taxon>
        <taxon>Thermodesulfobiia</taxon>
        <taxon>Thermodesulfobiales</taxon>
        <taxon>Thermodesulfobiaceae</taxon>
        <taxon>Thermodesulfobium</taxon>
    </lineage>
</organism>
<comment type="caution">
    <text evidence="6">The sequence shown here is derived from an EMBL/GenBank/DDBJ whole genome shotgun (WGS) entry which is preliminary data.</text>
</comment>
<dbReference type="PROSITE" id="PS00092">
    <property type="entry name" value="N6_MTASE"/>
    <property type="match status" value="1"/>
</dbReference>
<dbReference type="InterPro" id="IPR001091">
    <property type="entry name" value="RM_Methyltransferase"/>
</dbReference>
<accession>A0A7C5KBT3</accession>
<gene>
    <name evidence="6" type="ORF">ENL70_05565</name>
</gene>
<dbReference type="InterPro" id="IPR002052">
    <property type="entry name" value="DNA_methylase_N6_adenine_CS"/>
</dbReference>